<dbReference type="RefSeq" id="WP_071616881.1">
    <property type="nucleotide sequence ID" value="NZ_MINN01000022.1"/>
</dbReference>
<evidence type="ECO:0000256" key="2">
    <source>
        <dbReference type="ARBA" id="ARBA00022448"/>
    </source>
</evidence>
<comment type="caution">
    <text evidence="5">The sequence shown here is derived from an EMBL/GenBank/DDBJ whole genome shotgun (WGS) entry which is preliminary data.</text>
</comment>
<keyword evidence="6" id="KW-1185">Reference proteome</keyword>
<organism evidence="5 6">
    <name type="scientific">Rossellomorea aquimaris</name>
    <dbReference type="NCBI Taxonomy" id="189382"/>
    <lineage>
        <taxon>Bacteria</taxon>
        <taxon>Bacillati</taxon>
        <taxon>Bacillota</taxon>
        <taxon>Bacilli</taxon>
        <taxon>Bacillales</taxon>
        <taxon>Bacillaceae</taxon>
        <taxon>Rossellomorea</taxon>
    </lineage>
</organism>
<comment type="similarity">
    <text evidence="1">Belongs to the bacterial solute-binding protein 1 family.</text>
</comment>
<dbReference type="Gene3D" id="3.40.190.10">
    <property type="entry name" value="Periplasmic binding protein-like II"/>
    <property type="match status" value="2"/>
</dbReference>
<evidence type="ECO:0000313" key="6">
    <source>
        <dbReference type="Proteomes" id="UP000182062"/>
    </source>
</evidence>
<dbReference type="GO" id="GO:1901982">
    <property type="term" value="F:maltose binding"/>
    <property type="evidence" value="ECO:0007669"/>
    <property type="project" value="TreeGrafter"/>
</dbReference>
<accession>A0A1J6W4S2</accession>
<dbReference type="GO" id="GO:0042956">
    <property type="term" value="P:maltodextrin transmembrane transport"/>
    <property type="evidence" value="ECO:0007669"/>
    <property type="project" value="TreeGrafter"/>
</dbReference>
<dbReference type="PANTHER" id="PTHR30061">
    <property type="entry name" value="MALTOSE-BINDING PERIPLASMIC PROTEIN"/>
    <property type="match status" value="1"/>
</dbReference>
<proteinExistence type="inferred from homology"/>
<gene>
    <name evidence="5" type="ORF">BHE18_14870</name>
</gene>
<name>A0A1J6W4S2_9BACI</name>
<dbReference type="Proteomes" id="UP000182062">
    <property type="component" value="Unassembled WGS sequence"/>
</dbReference>
<dbReference type="Pfam" id="PF13416">
    <property type="entry name" value="SBP_bac_8"/>
    <property type="match status" value="1"/>
</dbReference>
<feature type="signal peptide" evidence="4">
    <location>
        <begin position="1"/>
        <end position="20"/>
    </location>
</feature>
<dbReference type="PANTHER" id="PTHR30061:SF50">
    <property type="entry name" value="MALTOSE_MALTODEXTRIN-BINDING PERIPLASMIC PROTEIN"/>
    <property type="match status" value="1"/>
</dbReference>
<reference evidence="5 6" key="1">
    <citation type="submission" date="2016-09" db="EMBL/GenBank/DDBJ databases">
        <title>Bacillus aquimaris SAMM genome sequence reveals colonization and biosurfactant production capacities.</title>
        <authorList>
            <person name="Waghmode S.R."/>
            <person name="Suryavanshi M.V."/>
        </authorList>
    </citation>
    <scope>NUCLEOTIDE SEQUENCE [LARGE SCALE GENOMIC DNA]</scope>
    <source>
        <strain evidence="5 6">SAMM</strain>
    </source>
</reference>
<keyword evidence="3 4" id="KW-0732">Signal</keyword>
<dbReference type="InterPro" id="IPR006059">
    <property type="entry name" value="SBP"/>
</dbReference>
<evidence type="ECO:0000256" key="4">
    <source>
        <dbReference type="SAM" id="SignalP"/>
    </source>
</evidence>
<evidence type="ECO:0000313" key="5">
    <source>
        <dbReference type="EMBL" id="OIU73158.1"/>
    </source>
</evidence>
<feature type="chain" id="PRO_5038486223" evidence="4">
    <location>
        <begin position="21"/>
        <end position="420"/>
    </location>
</feature>
<dbReference type="EMBL" id="MINN01000022">
    <property type="protein sequence ID" value="OIU73158.1"/>
    <property type="molecule type" value="Genomic_DNA"/>
</dbReference>
<evidence type="ECO:0000256" key="3">
    <source>
        <dbReference type="ARBA" id="ARBA00022729"/>
    </source>
</evidence>
<evidence type="ECO:0000256" key="1">
    <source>
        <dbReference type="ARBA" id="ARBA00008520"/>
    </source>
</evidence>
<dbReference type="GO" id="GO:0055052">
    <property type="term" value="C:ATP-binding cassette (ABC) transporter complex, substrate-binding subunit-containing"/>
    <property type="evidence" value="ECO:0007669"/>
    <property type="project" value="TreeGrafter"/>
</dbReference>
<dbReference type="GO" id="GO:0015768">
    <property type="term" value="P:maltose transport"/>
    <property type="evidence" value="ECO:0007669"/>
    <property type="project" value="TreeGrafter"/>
</dbReference>
<keyword evidence="2" id="KW-0813">Transport</keyword>
<sequence length="420" mass="48026">MFRFRTTIILILLLVLNACGNQHIIDDSRKLNVSDEKRVEEIEVWHTYSDEETRIFENEIIPLFEEKYPGIDVKSVRQPHSKQLMSALISRASVNRTPDVVRMDITWMPKFVHLDLLYTISEFDDFDLVKTRFLENPLESNRFREDYYGLPLNTNTKAAIYNKEAVEKLGLEHLPKTMDELIRIVKENNLKIGISDVSPWNSLPYFYGLGGKLMNDKYTKASGYLDSKESIKAFKELLDLYQNGNIPSEALSGYPETWQNVGSGDYFMIDEGPWFYSVRSENDLALVNQRTVSGVFPSNGEQGSILGGENAVITKGTKHPKASWTFIKWMTTEEPQGLLLKAGLLPTNKRVELSSIAEEYPYYKSYIESIDEAFLRPPVPQWEEINTILTNAFRSIFSGEVSVEEGLKKAAADIDRQLSS</sequence>
<protein>
    <submittedName>
        <fullName evidence="5">Uncharacterized protein</fullName>
    </submittedName>
</protein>
<dbReference type="OrthoDB" id="9795467at2"/>
<dbReference type="SUPFAM" id="SSF53850">
    <property type="entry name" value="Periplasmic binding protein-like II"/>
    <property type="match status" value="1"/>
</dbReference>
<dbReference type="AlphaFoldDB" id="A0A1J6W4S2"/>